<feature type="domain" description="IclR-ED" evidence="5">
    <location>
        <begin position="81"/>
        <end position="263"/>
    </location>
</feature>
<dbReference type="InterPro" id="IPR005471">
    <property type="entry name" value="Tscrpt_reg_IclR_N"/>
</dbReference>
<evidence type="ECO:0000256" key="1">
    <source>
        <dbReference type="ARBA" id="ARBA00023015"/>
    </source>
</evidence>
<organism evidence="6 7">
    <name type="scientific">Deinococcus ruber</name>
    <dbReference type="NCBI Taxonomy" id="1848197"/>
    <lineage>
        <taxon>Bacteria</taxon>
        <taxon>Thermotogati</taxon>
        <taxon>Deinococcota</taxon>
        <taxon>Deinococci</taxon>
        <taxon>Deinococcales</taxon>
        <taxon>Deinococcaceae</taxon>
        <taxon>Deinococcus</taxon>
    </lineage>
</organism>
<dbReference type="InterPro" id="IPR050707">
    <property type="entry name" value="HTH_MetabolicPath_Reg"/>
</dbReference>
<dbReference type="PANTHER" id="PTHR30136">
    <property type="entry name" value="HELIX-TURN-HELIX TRANSCRIPTIONAL REGULATOR, ICLR FAMILY"/>
    <property type="match status" value="1"/>
</dbReference>
<accession>A0A918CL63</accession>
<evidence type="ECO:0000256" key="2">
    <source>
        <dbReference type="ARBA" id="ARBA00023125"/>
    </source>
</evidence>
<dbReference type="RefSeq" id="WP_189092759.1">
    <property type="nucleotide sequence ID" value="NZ_BMQL01000045.1"/>
</dbReference>
<protein>
    <submittedName>
        <fullName evidence="6">Transcriptional regulator</fullName>
    </submittedName>
</protein>
<sequence>MTPPARRPGRKSSGDTAAVRTLERGLHLLRILGEHHGLTLSDVARRADLSPSTTYRLLQTLRAQGFAHLQEDAGLWQVGVQAFVTGSAYQGRGSVTLAARSIMDELVSETGETINLSVLQEGEVMYIHQAEGRGLMRAFTHIGARAPLHCTGAGKVLTAWQDAAEMRSVLGPGPYHAYTPHTLTTVSALTEHLAQVRQQGYALDDEERELGVRCVALPVRGPGGQVVAALSLSAPSARLPAAQVPPLATLLQRASERISARLG</sequence>
<dbReference type="EMBL" id="BMQL01000045">
    <property type="protein sequence ID" value="GGR28845.1"/>
    <property type="molecule type" value="Genomic_DNA"/>
</dbReference>
<keyword evidence="3" id="KW-0804">Transcription</keyword>
<reference evidence="6" key="1">
    <citation type="journal article" date="2014" name="Int. J. Syst. Evol. Microbiol.">
        <title>Complete genome sequence of Corynebacterium casei LMG S-19264T (=DSM 44701T), isolated from a smear-ripened cheese.</title>
        <authorList>
            <consortium name="US DOE Joint Genome Institute (JGI-PGF)"/>
            <person name="Walter F."/>
            <person name="Albersmeier A."/>
            <person name="Kalinowski J."/>
            <person name="Ruckert C."/>
        </authorList>
    </citation>
    <scope>NUCLEOTIDE SEQUENCE</scope>
    <source>
        <strain evidence="6">JCM 31311</strain>
    </source>
</reference>
<proteinExistence type="predicted"/>
<reference evidence="6" key="2">
    <citation type="submission" date="2020-09" db="EMBL/GenBank/DDBJ databases">
        <authorList>
            <person name="Sun Q."/>
            <person name="Ohkuma M."/>
        </authorList>
    </citation>
    <scope>NUCLEOTIDE SEQUENCE</scope>
    <source>
        <strain evidence="6">JCM 31311</strain>
    </source>
</reference>
<dbReference type="InterPro" id="IPR029016">
    <property type="entry name" value="GAF-like_dom_sf"/>
</dbReference>
<keyword evidence="7" id="KW-1185">Reference proteome</keyword>
<dbReference type="PANTHER" id="PTHR30136:SF24">
    <property type="entry name" value="HTH-TYPE TRANSCRIPTIONAL REPRESSOR ALLR"/>
    <property type="match status" value="1"/>
</dbReference>
<dbReference type="AlphaFoldDB" id="A0A918CL63"/>
<evidence type="ECO:0000256" key="3">
    <source>
        <dbReference type="ARBA" id="ARBA00023163"/>
    </source>
</evidence>
<dbReference type="Pfam" id="PF01614">
    <property type="entry name" value="IclR_C"/>
    <property type="match status" value="1"/>
</dbReference>
<evidence type="ECO:0000313" key="7">
    <source>
        <dbReference type="Proteomes" id="UP000603865"/>
    </source>
</evidence>
<dbReference type="SMART" id="SM00346">
    <property type="entry name" value="HTH_ICLR"/>
    <property type="match status" value="1"/>
</dbReference>
<dbReference type="SUPFAM" id="SSF46785">
    <property type="entry name" value="Winged helix' DNA-binding domain"/>
    <property type="match status" value="1"/>
</dbReference>
<name>A0A918CL63_9DEIO</name>
<evidence type="ECO:0000259" key="5">
    <source>
        <dbReference type="PROSITE" id="PS51078"/>
    </source>
</evidence>
<dbReference type="PROSITE" id="PS51077">
    <property type="entry name" value="HTH_ICLR"/>
    <property type="match status" value="1"/>
</dbReference>
<dbReference type="InterPro" id="IPR014757">
    <property type="entry name" value="Tscrpt_reg_IclR_C"/>
</dbReference>
<keyword evidence="2" id="KW-0238">DNA-binding</keyword>
<dbReference type="GO" id="GO:0003677">
    <property type="term" value="F:DNA binding"/>
    <property type="evidence" value="ECO:0007669"/>
    <property type="project" value="UniProtKB-KW"/>
</dbReference>
<dbReference type="GO" id="GO:0045892">
    <property type="term" value="P:negative regulation of DNA-templated transcription"/>
    <property type="evidence" value="ECO:0007669"/>
    <property type="project" value="TreeGrafter"/>
</dbReference>
<gene>
    <name evidence="6" type="ORF">GCM10008957_44940</name>
</gene>
<dbReference type="Pfam" id="PF09339">
    <property type="entry name" value="HTH_IclR"/>
    <property type="match status" value="1"/>
</dbReference>
<evidence type="ECO:0000259" key="4">
    <source>
        <dbReference type="PROSITE" id="PS51077"/>
    </source>
</evidence>
<keyword evidence="1" id="KW-0805">Transcription regulation</keyword>
<dbReference type="InterPro" id="IPR036390">
    <property type="entry name" value="WH_DNA-bd_sf"/>
</dbReference>
<feature type="domain" description="HTH iclR-type" evidence="4">
    <location>
        <begin position="19"/>
        <end position="80"/>
    </location>
</feature>
<dbReference type="GO" id="GO:0003700">
    <property type="term" value="F:DNA-binding transcription factor activity"/>
    <property type="evidence" value="ECO:0007669"/>
    <property type="project" value="TreeGrafter"/>
</dbReference>
<comment type="caution">
    <text evidence="6">The sequence shown here is derived from an EMBL/GenBank/DDBJ whole genome shotgun (WGS) entry which is preliminary data.</text>
</comment>
<dbReference type="Gene3D" id="1.10.10.10">
    <property type="entry name" value="Winged helix-like DNA-binding domain superfamily/Winged helix DNA-binding domain"/>
    <property type="match status" value="1"/>
</dbReference>
<dbReference type="SUPFAM" id="SSF55781">
    <property type="entry name" value="GAF domain-like"/>
    <property type="match status" value="1"/>
</dbReference>
<evidence type="ECO:0000313" key="6">
    <source>
        <dbReference type="EMBL" id="GGR28845.1"/>
    </source>
</evidence>
<dbReference type="Proteomes" id="UP000603865">
    <property type="component" value="Unassembled WGS sequence"/>
</dbReference>
<dbReference type="Gene3D" id="3.30.450.40">
    <property type="match status" value="1"/>
</dbReference>
<dbReference type="PROSITE" id="PS51078">
    <property type="entry name" value="ICLR_ED"/>
    <property type="match status" value="1"/>
</dbReference>
<dbReference type="InterPro" id="IPR036388">
    <property type="entry name" value="WH-like_DNA-bd_sf"/>
</dbReference>